<dbReference type="SMART" id="SM00387">
    <property type="entry name" value="HATPase_c"/>
    <property type="match status" value="1"/>
</dbReference>
<dbReference type="Gene3D" id="1.10.10.60">
    <property type="entry name" value="Homeodomain-like"/>
    <property type="match status" value="1"/>
</dbReference>
<evidence type="ECO:0000256" key="7">
    <source>
        <dbReference type="ARBA" id="ARBA00023125"/>
    </source>
</evidence>
<dbReference type="SUPFAM" id="SSF52172">
    <property type="entry name" value="CheY-like"/>
    <property type="match status" value="1"/>
</dbReference>
<dbReference type="SMART" id="SM00342">
    <property type="entry name" value="HTH_ARAC"/>
    <property type="match status" value="1"/>
</dbReference>
<dbReference type="KEGG" id="fbe:FF125_05735"/>
<dbReference type="PANTHER" id="PTHR43547">
    <property type="entry name" value="TWO-COMPONENT HISTIDINE KINASE"/>
    <property type="match status" value="1"/>
</dbReference>
<protein>
    <recommendedName>
        <fullName evidence="2">histidine kinase</fullName>
        <ecNumber evidence="2">2.7.13.3</ecNumber>
    </recommendedName>
</protein>
<evidence type="ECO:0000259" key="12">
    <source>
        <dbReference type="PROSITE" id="PS50110"/>
    </source>
</evidence>
<dbReference type="PROSITE" id="PS50109">
    <property type="entry name" value="HIS_KIN"/>
    <property type="match status" value="1"/>
</dbReference>
<gene>
    <name evidence="13" type="ORF">FF125_05735</name>
</gene>
<evidence type="ECO:0000256" key="4">
    <source>
        <dbReference type="ARBA" id="ARBA00022679"/>
    </source>
</evidence>
<dbReference type="OrthoDB" id="9809670at2"/>
<evidence type="ECO:0000256" key="6">
    <source>
        <dbReference type="ARBA" id="ARBA00023015"/>
    </source>
</evidence>
<evidence type="ECO:0000256" key="3">
    <source>
        <dbReference type="ARBA" id="ARBA00022553"/>
    </source>
</evidence>
<dbReference type="InterPro" id="IPR011110">
    <property type="entry name" value="Reg_prop"/>
</dbReference>
<keyword evidence="3 9" id="KW-0597">Phosphoprotein</keyword>
<dbReference type="Pfam" id="PF07494">
    <property type="entry name" value="Reg_prop"/>
    <property type="match status" value="2"/>
</dbReference>
<dbReference type="SUPFAM" id="SSF47384">
    <property type="entry name" value="Homodimeric domain of signal transducing histidine kinase"/>
    <property type="match status" value="1"/>
</dbReference>
<keyword evidence="7" id="KW-0238">DNA-binding</keyword>
<dbReference type="Pfam" id="PF00512">
    <property type="entry name" value="HisKA"/>
    <property type="match status" value="1"/>
</dbReference>
<dbReference type="EMBL" id="CP040749">
    <property type="protein sequence ID" value="QCX37957.1"/>
    <property type="molecule type" value="Genomic_DNA"/>
</dbReference>
<proteinExistence type="predicted"/>
<dbReference type="CDD" id="cd00082">
    <property type="entry name" value="HisKA"/>
    <property type="match status" value="1"/>
</dbReference>
<keyword evidence="5" id="KW-0418">Kinase</keyword>
<dbReference type="RefSeq" id="WP_138948871.1">
    <property type="nucleotide sequence ID" value="NZ_CP040749.1"/>
</dbReference>
<dbReference type="Proteomes" id="UP000306229">
    <property type="component" value="Chromosome"/>
</dbReference>
<dbReference type="PROSITE" id="PS01124">
    <property type="entry name" value="HTH_ARAC_FAMILY_2"/>
    <property type="match status" value="1"/>
</dbReference>
<dbReference type="SUPFAM" id="SSF55874">
    <property type="entry name" value="ATPase domain of HSP90 chaperone/DNA topoisomerase II/histidine kinase"/>
    <property type="match status" value="1"/>
</dbReference>
<dbReference type="SUPFAM" id="SSF101908">
    <property type="entry name" value="Putative isomerase YbhE"/>
    <property type="match status" value="1"/>
</dbReference>
<accession>A0A5B7TSM5</accession>
<dbReference type="InterPro" id="IPR004358">
    <property type="entry name" value="Sig_transdc_His_kin-like_C"/>
</dbReference>
<sequence>MLFIRKKYSYHLLIILFFFTFYNSFSQHYHQRIKHYSLEDGLSQTTILDLLKDSSGFIWIGTQGGLNRFDGQQFRHFKPISEDTTSISNTYINKLLEDKNGNIWIGTLNGLNIYNPQSDVFNKVSLSTFKNEIITSLEVQENGTIWVGTRKTGVHRLLPLGQNKFQKENFLSTTSITSLFIDSQKQLWIGGFEGAVFILDLNNSEIELKPLHLNIQGRVQTFYRTEKKLLIGTEVGFYIYDLITKNVKRVNLNEQHQGLTKQVTEFLDAGNFGVWVGTDSGVFLFDWKNEKVLNKIEYRENDIKGLSNDRVYSLLQLNESQLFVGTNSNLDLIDFNIPYFKNISKNKKGAHILNDNSISAIFKDEEYTWVGTSVGGLNLITRDKTYYFKEDQTKPYGITGNEVREILKDTKNQRLWIATTRGLNMIDLKTFDPDLPIFKTFTYDPKNSNSISNDFLKGITLDTEYNVWGATYGHGIFRLQLSNDNTVSIIRFKNNKSDPNSLANDFVEKIFSDPKNTIWAGTQGGLSRLSFTDNSLTKPSFINTTVLESSRNSNATSIVLDITIDSKGNKWLASSTHGLNLYLGNNKFKTWTDKEMNLDGIIYSLQHDDNDNLWMGTTAGIIRFDPNTEEFKTYGIEDGIQNKDFNMHAKFKDKTGTIYFGGGGGLTYFHPKDLETIDHPQSLYFSQLRVKDEIVKTKKASKPWLTSAISKTNSLQFKNDEFPFYLNFSSIDYRLNKDVSFAYKLLPTDTEWNVLKDLEIQFLNLPAGNYTLQVNGFSRGKEWEQPPLEMSLEILPPWWSTWWSYIMYAVIAIALADRFYRFQLSRKLALAESDRLTGLDQLKSNLYTNITHEFRTPLTVILGMANTLKSNIEEKEFDTAEKSVEMITRNGNNLLRLVNELLDLAKLENEKMDLNFIKGDIIPFIKYLSESFHSMADESNIKLTVYAEIDTLVMDYDVDKLSAITYNLISNAIKFSNKSDGKIIVHINHSTVKKKEHLILKIKDNGIGISNKNIPNIFNRFYQVNASESRSGEGTGIGLALTKELVILMGGTIEVKSELHKGSEFIIDLPITRNAAIAKDQHFDAKPEPLISNVENKILSVENFDPNSEIPLCLLIEDNHDVAHYLETCLKHNYQTIHARNGIEGIELALEKIPDIIICDVMMPGKNGYEVCKTLKTDERTDHIPIIMLTAKVTLKDRLTGLSHGADAYLTKPFVKAELFTRLDQLIVLRKKMLLKIENSNFSTFMNKKAENPETKFLQKVIQFINDDIENSSFGSESLASKLNLSESQIYRKLKAITDKSTAVFIRSVRLQRAKELIQTTDKTISEIAYEVGFNNPSWFSRAFKEEFGQTPGDFK</sequence>
<dbReference type="InterPro" id="IPR001789">
    <property type="entry name" value="Sig_transdc_resp-reg_receiver"/>
</dbReference>
<evidence type="ECO:0000256" key="9">
    <source>
        <dbReference type="PROSITE-ProRule" id="PRU00169"/>
    </source>
</evidence>
<dbReference type="Pfam" id="PF00072">
    <property type="entry name" value="Response_reg"/>
    <property type="match status" value="1"/>
</dbReference>
<keyword evidence="4" id="KW-0808">Transferase</keyword>
<feature type="modified residue" description="4-aspartylphosphate" evidence="9">
    <location>
        <position position="1160"/>
    </location>
</feature>
<dbReference type="GO" id="GO:0043565">
    <property type="term" value="F:sequence-specific DNA binding"/>
    <property type="evidence" value="ECO:0007669"/>
    <property type="project" value="InterPro"/>
</dbReference>
<dbReference type="CDD" id="cd17574">
    <property type="entry name" value="REC_OmpR"/>
    <property type="match status" value="1"/>
</dbReference>
<evidence type="ECO:0000313" key="14">
    <source>
        <dbReference type="Proteomes" id="UP000306229"/>
    </source>
</evidence>
<dbReference type="Gene3D" id="3.40.50.2300">
    <property type="match status" value="1"/>
</dbReference>
<evidence type="ECO:0000259" key="11">
    <source>
        <dbReference type="PROSITE" id="PS50109"/>
    </source>
</evidence>
<keyword evidence="14" id="KW-1185">Reference proteome</keyword>
<dbReference type="Pfam" id="PF02518">
    <property type="entry name" value="HATPase_c"/>
    <property type="match status" value="1"/>
</dbReference>
<dbReference type="InterPro" id="IPR011123">
    <property type="entry name" value="Y_Y_Y"/>
</dbReference>
<dbReference type="PRINTS" id="PR00344">
    <property type="entry name" value="BCTRLSENSOR"/>
</dbReference>
<dbReference type="Gene3D" id="1.10.287.130">
    <property type="match status" value="1"/>
</dbReference>
<dbReference type="SMART" id="SM00388">
    <property type="entry name" value="HisKA"/>
    <property type="match status" value="1"/>
</dbReference>
<dbReference type="InterPro" id="IPR036097">
    <property type="entry name" value="HisK_dim/P_sf"/>
</dbReference>
<evidence type="ECO:0000313" key="13">
    <source>
        <dbReference type="EMBL" id="QCX37957.1"/>
    </source>
</evidence>
<evidence type="ECO:0000256" key="1">
    <source>
        <dbReference type="ARBA" id="ARBA00000085"/>
    </source>
</evidence>
<reference evidence="13 14" key="1">
    <citation type="submission" date="2019-05" db="EMBL/GenBank/DDBJ databases">
        <title>Algicella ahnfeltiae gen. nov., sp. nov., a novel marine bacterium of the family Flavobacteriaceae isolated from a red alga.</title>
        <authorList>
            <person name="Nedashkovskaya O.I."/>
            <person name="Kukhlevskiy A.D."/>
            <person name="Kim S.-G."/>
            <person name="Zhukova N.V."/>
            <person name="Mikhailov V.V."/>
        </authorList>
    </citation>
    <scope>NUCLEOTIDE SEQUENCE [LARGE SCALE GENOMIC DNA]</scope>
    <source>
        <strain evidence="13 14">10Alg115</strain>
    </source>
</reference>
<feature type="domain" description="Histidine kinase" evidence="11">
    <location>
        <begin position="849"/>
        <end position="1073"/>
    </location>
</feature>
<dbReference type="InterPro" id="IPR005467">
    <property type="entry name" value="His_kinase_dom"/>
</dbReference>
<evidence type="ECO:0000259" key="10">
    <source>
        <dbReference type="PROSITE" id="PS01124"/>
    </source>
</evidence>
<keyword evidence="6" id="KW-0805">Transcription regulation</keyword>
<evidence type="ECO:0000256" key="8">
    <source>
        <dbReference type="ARBA" id="ARBA00023163"/>
    </source>
</evidence>
<dbReference type="InterPro" id="IPR018062">
    <property type="entry name" value="HTH_AraC-typ_CS"/>
</dbReference>
<feature type="domain" description="HTH araC/xylS-type" evidence="10">
    <location>
        <begin position="1259"/>
        <end position="1356"/>
    </location>
</feature>
<evidence type="ECO:0000256" key="5">
    <source>
        <dbReference type="ARBA" id="ARBA00022777"/>
    </source>
</evidence>
<dbReference type="InterPro" id="IPR003661">
    <property type="entry name" value="HisK_dim/P_dom"/>
</dbReference>
<dbReference type="Pfam" id="PF07495">
    <property type="entry name" value="Y_Y_Y"/>
    <property type="match status" value="1"/>
</dbReference>
<evidence type="ECO:0000256" key="2">
    <source>
        <dbReference type="ARBA" id="ARBA00012438"/>
    </source>
</evidence>
<dbReference type="SUPFAM" id="SSF63829">
    <property type="entry name" value="Calcium-dependent phosphotriesterase"/>
    <property type="match status" value="2"/>
</dbReference>
<feature type="domain" description="Response regulatory" evidence="12">
    <location>
        <begin position="1112"/>
        <end position="1227"/>
    </location>
</feature>
<organism evidence="13 14">
    <name type="scientific">Aureibaculum algae</name>
    <dbReference type="NCBI Taxonomy" id="2584122"/>
    <lineage>
        <taxon>Bacteria</taxon>
        <taxon>Pseudomonadati</taxon>
        <taxon>Bacteroidota</taxon>
        <taxon>Flavobacteriia</taxon>
        <taxon>Flavobacteriales</taxon>
        <taxon>Flavobacteriaceae</taxon>
        <taxon>Aureibaculum</taxon>
    </lineage>
</organism>
<dbReference type="EC" id="2.7.13.3" evidence="2"/>
<dbReference type="FunFam" id="3.30.565.10:FF:000006">
    <property type="entry name" value="Sensor histidine kinase WalK"/>
    <property type="match status" value="1"/>
</dbReference>
<dbReference type="Gene3D" id="2.60.40.10">
    <property type="entry name" value="Immunoglobulins"/>
    <property type="match status" value="1"/>
</dbReference>
<keyword evidence="8" id="KW-0804">Transcription</keyword>
<dbReference type="PROSITE" id="PS00041">
    <property type="entry name" value="HTH_ARAC_FAMILY_1"/>
    <property type="match status" value="1"/>
</dbReference>
<dbReference type="InterPro" id="IPR003594">
    <property type="entry name" value="HATPase_dom"/>
</dbReference>
<dbReference type="PROSITE" id="PS50110">
    <property type="entry name" value="RESPONSE_REGULATORY"/>
    <property type="match status" value="1"/>
</dbReference>
<dbReference type="InterPro" id="IPR036890">
    <property type="entry name" value="HATPase_C_sf"/>
</dbReference>
<dbReference type="GO" id="GO:0003700">
    <property type="term" value="F:DNA-binding transcription factor activity"/>
    <property type="evidence" value="ECO:0007669"/>
    <property type="project" value="InterPro"/>
</dbReference>
<name>A0A5B7TSM5_9FLAO</name>
<dbReference type="Gene3D" id="2.130.10.10">
    <property type="entry name" value="YVTN repeat-like/Quinoprotein amine dehydrogenase"/>
    <property type="match status" value="2"/>
</dbReference>
<dbReference type="InterPro" id="IPR013783">
    <property type="entry name" value="Ig-like_fold"/>
</dbReference>
<dbReference type="InterPro" id="IPR011006">
    <property type="entry name" value="CheY-like_superfamily"/>
</dbReference>
<dbReference type="InterPro" id="IPR009057">
    <property type="entry name" value="Homeodomain-like_sf"/>
</dbReference>
<dbReference type="InterPro" id="IPR018060">
    <property type="entry name" value="HTH_AraC"/>
</dbReference>
<dbReference type="PANTHER" id="PTHR43547:SF2">
    <property type="entry name" value="HYBRID SIGNAL TRANSDUCTION HISTIDINE KINASE C"/>
    <property type="match status" value="1"/>
</dbReference>
<dbReference type="SMART" id="SM00448">
    <property type="entry name" value="REC"/>
    <property type="match status" value="1"/>
</dbReference>
<dbReference type="Pfam" id="PF12833">
    <property type="entry name" value="HTH_18"/>
    <property type="match status" value="1"/>
</dbReference>
<dbReference type="SUPFAM" id="SSF46689">
    <property type="entry name" value="Homeodomain-like"/>
    <property type="match status" value="1"/>
</dbReference>
<dbReference type="GO" id="GO:0000155">
    <property type="term" value="F:phosphorelay sensor kinase activity"/>
    <property type="evidence" value="ECO:0007669"/>
    <property type="project" value="InterPro"/>
</dbReference>
<comment type="catalytic activity">
    <reaction evidence="1">
        <text>ATP + protein L-histidine = ADP + protein N-phospho-L-histidine.</text>
        <dbReference type="EC" id="2.7.13.3"/>
    </reaction>
</comment>
<dbReference type="Gene3D" id="3.30.565.10">
    <property type="entry name" value="Histidine kinase-like ATPase, C-terminal domain"/>
    <property type="match status" value="1"/>
</dbReference>
<dbReference type="InterPro" id="IPR015943">
    <property type="entry name" value="WD40/YVTN_repeat-like_dom_sf"/>
</dbReference>